<protein>
    <submittedName>
        <fullName evidence="1">Uncharacterized protein</fullName>
    </submittedName>
</protein>
<dbReference type="AlphaFoldDB" id="X6M8A0"/>
<dbReference type="Proteomes" id="UP000023152">
    <property type="component" value="Unassembled WGS sequence"/>
</dbReference>
<sequence length="240" mass="27631">MGNICKAESSSEENKYKSEVHGSIFALNKIDKAKLDGMEASYDSVPMEVHTYKDDYENSTKKILEKYTCFTYIFTQEKGERLKKEKEEGKDVALVPVFRRDRKPGLNYLETLIRGATEIGLEKGYIEYLKSHSAIGFHPFDISAVKWPTDPVRLFTMSEVEKSKSPEAQARYMVAKGIVFELPKSLPKIWIAMFVGNDMTLFFAKRWAWSDDSVKDLKSLQQGQKDYINDQLWLLASGHW</sequence>
<dbReference type="InterPro" id="IPR036400">
    <property type="entry name" value="Cyt_B5-like_heme/steroid_sf"/>
</dbReference>
<name>X6M8A0_RETFI</name>
<evidence type="ECO:0000313" key="1">
    <source>
        <dbReference type="EMBL" id="ETO10213.1"/>
    </source>
</evidence>
<reference evidence="1 2" key="1">
    <citation type="journal article" date="2013" name="Curr. Biol.">
        <title>The Genome of the Foraminiferan Reticulomyxa filosa.</title>
        <authorList>
            <person name="Glockner G."/>
            <person name="Hulsmann N."/>
            <person name="Schleicher M."/>
            <person name="Noegel A.A."/>
            <person name="Eichinger L."/>
            <person name="Gallinger C."/>
            <person name="Pawlowski J."/>
            <person name="Sierra R."/>
            <person name="Euteneuer U."/>
            <person name="Pillet L."/>
            <person name="Moustafa A."/>
            <person name="Platzer M."/>
            <person name="Groth M."/>
            <person name="Szafranski K."/>
            <person name="Schliwa M."/>
        </authorList>
    </citation>
    <scope>NUCLEOTIDE SEQUENCE [LARGE SCALE GENOMIC DNA]</scope>
</reference>
<dbReference type="SUPFAM" id="SSF55856">
    <property type="entry name" value="Cytochrome b5-like heme/steroid binding domain"/>
    <property type="match status" value="1"/>
</dbReference>
<accession>X6M8A0</accession>
<proteinExistence type="predicted"/>
<dbReference type="EMBL" id="ASPP01023587">
    <property type="protein sequence ID" value="ETO10213.1"/>
    <property type="molecule type" value="Genomic_DNA"/>
</dbReference>
<keyword evidence="2" id="KW-1185">Reference proteome</keyword>
<dbReference type="Gene3D" id="3.10.490.10">
    <property type="entry name" value="Gamma-glutamyl cyclotransferase-like"/>
    <property type="match status" value="1"/>
</dbReference>
<dbReference type="OrthoDB" id="2924818at2759"/>
<evidence type="ECO:0000313" key="2">
    <source>
        <dbReference type="Proteomes" id="UP000023152"/>
    </source>
</evidence>
<organism evidence="1 2">
    <name type="scientific">Reticulomyxa filosa</name>
    <dbReference type="NCBI Taxonomy" id="46433"/>
    <lineage>
        <taxon>Eukaryota</taxon>
        <taxon>Sar</taxon>
        <taxon>Rhizaria</taxon>
        <taxon>Retaria</taxon>
        <taxon>Foraminifera</taxon>
        <taxon>Monothalamids</taxon>
        <taxon>Reticulomyxidae</taxon>
        <taxon>Reticulomyxa</taxon>
    </lineage>
</organism>
<dbReference type="Pfam" id="PF13772">
    <property type="entry name" value="AIG2_2"/>
    <property type="match status" value="1"/>
</dbReference>
<comment type="caution">
    <text evidence="1">The sequence shown here is derived from an EMBL/GenBank/DDBJ whole genome shotgun (WGS) entry which is preliminary data.</text>
</comment>
<gene>
    <name evidence="1" type="ORF">RFI_27162</name>
</gene>